<evidence type="ECO:0000313" key="2">
    <source>
        <dbReference type="Proteomes" id="UP001158576"/>
    </source>
</evidence>
<organism evidence="1 2">
    <name type="scientific">Oikopleura dioica</name>
    <name type="common">Tunicate</name>
    <dbReference type="NCBI Taxonomy" id="34765"/>
    <lineage>
        <taxon>Eukaryota</taxon>
        <taxon>Metazoa</taxon>
        <taxon>Chordata</taxon>
        <taxon>Tunicata</taxon>
        <taxon>Appendicularia</taxon>
        <taxon>Copelata</taxon>
        <taxon>Oikopleuridae</taxon>
        <taxon>Oikopleura</taxon>
    </lineage>
</organism>
<protein>
    <submittedName>
        <fullName evidence="1">Oidioi.mRNA.OKI2018_I69.chr1.g1209.t1.cds</fullName>
    </submittedName>
</protein>
<dbReference type="EMBL" id="OU015566">
    <property type="protein sequence ID" value="CAG5104347.1"/>
    <property type="molecule type" value="Genomic_DNA"/>
</dbReference>
<sequence>MGNALSIITGRRQLSDEETAALSFSSYFTKEEINYLYNEFGRINGNFSQISKRTIWRQNINYLFSEENEDNLERPKKYLKDKEDENMEKKDPEEMYLNRTSRLNKTDFVDRLSDRMDMSGHGNLDVSDHIRWSSILTRGNVEQRLACLFAIYDRGDGFTDKTTIESVRKSFAEMIGKDGGMPSCVLDDMLRDSPRKLISRDFFVAYLSADKKICQNLTALDNLLIPKTLTDIDTKM</sequence>
<accession>A0ABN7SRH1</accession>
<keyword evidence="2" id="KW-1185">Reference proteome</keyword>
<dbReference type="Gene3D" id="1.10.238.10">
    <property type="entry name" value="EF-hand"/>
    <property type="match status" value="1"/>
</dbReference>
<name>A0ABN7SRH1_OIKDI</name>
<proteinExistence type="predicted"/>
<gene>
    <name evidence="1" type="ORF">OKIOD_LOCUS9974</name>
</gene>
<evidence type="ECO:0000313" key="1">
    <source>
        <dbReference type="EMBL" id="CAG5104347.1"/>
    </source>
</evidence>
<dbReference type="Proteomes" id="UP001158576">
    <property type="component" value="Chromosome 1"/>
</dbReference>
<dbReference type="InterPro" id="IPR011992">
    <property type="entry name" value="EF-hand-dom_pair"/>
</dbReference>
<reference evidence="1 2" key="1">
    <citation type="submission" date="2021-04" db="EMBL/GenBank/DDBJ databases">
        <authorList>
            <person name="Bliznina A."/>
        </authorList>
    </citation>
    <scope>NUCLEOTIDE SEQUENCE [LARGE SCALE GENOMIC DNA]</scope>
</reference>
<dbReference type="SUPFAM" id="SSF47473">
    <property type="entry name" value="EF-hand"/>
    <property type="match status" value="1"/>
</dbReference>